<reference evidence="2 3" key="1">
    <citation type="journal article" date="2018" name="Nat. Ecol. Evol.">
        <title>Pezizomycetes genomes reveal the molecular basis of ectomycorrhizal truffle lifestyle.</title>
        <authorList>
            <person name="Murat C."/>
            <person name="Payen T."/>
            <person name="Noel B."/>
            <person name="Kuo A."/>
            <person name="Morin E."/>
            <person name="Chen J."/>
            <person name="Kohler A."/>
            <person name="Krizsan K."/>
            <person name="Balestrini R."/>
            <person name="Da Silva C."/>
            <person name="Montanini B."/>
            <person name="Hainaut M."/>
            <person name="Levati E."/>
            <person name="Barry K.W."/>
            <person name="Belfiori B."/>
            <person name="Cichocki N."/>
            <person name="Clum A."/>
            <person name="Dockter R.B."/>
            <person name="Fauchery L."/>
            <person name="Guy J."/>
            <person name="Iotti M."/>
            <person name="Le Tacon F."/>
            <person name="Lindquist E.A."/>
            <person name="Lipzen A."/>
            <person name="Malagnac F."/>
            <person name="Mello A."/>
            <person name="Molinier V."/>
            <person name="Miyauchi S."/>
            <person name="Poulain J."/>
            <person name="Riccioni C."/>
            <person name="Rubini A."/>
            <person name="Sitrit Y."/>
            <person name="Splivallo R."/>
            <person name="Traeger S."/>
            <person name="Wang M."/>
            <person name="Zifcakova L."/>
            <person name="Wipf D."/>
            <person name="Zambonelli A."/>
            <person name="Paolocci F."/>
            <person name="Nowrousian M."/>
            <person name="Ottonello S."/>
            <person name="Baldrian P."/>
            <person name="Spatafora J.W."/>
            <person name="Henrissat B."/>
            <person name="Nagy L.G."/>
            <person name="Aury J.M."/>
            <person name="Wincker P."/>
            <person name="Grigoriev I.V."/>
            <person name="Bonfante P."/>
            <person name="Martin F.M."/>
        </authorList>
    </citation>
    <scope>NUCLEOTIDE SEQUENCE [LARGE SCALE GENOMIC DNA]</scope>
    <source>
        <strain evidence="2 3">120613-1</strain>
    </source>
</reference>
<dbReference type="SUPFAM" id="SSF88659">
    <property type="entry name" value="Sigma3 and sigma4 domains of RNA polymerase sigma factors"/>
    <property type="match status" value="1"/>
</dbReference>
<dbReference type="Gene3D" id="1.10.10.10">
    <property type="entry name" value="Winged helix-like DNA-binding domain superfamily/Winged helix DNA-binding domain"/>
    <property type="match status" value="1"/>
</dbReference>
<feature type="region of interest" description="Disordered" evidence="1">
    <location>
        <begin position="58"/>
        <end position="84"/>
    </location>
</feature>
<dbReference type="EMBL" id="ML120503">
    <property type="protein sequence ID" value="RPA91168.1"/>
    <property type="molecule type" value="Genomic_DNA"/>
</dbReference>
<name>A0A3N4J265_9PEZI</name>
<evidence type="ECO:0000313" key="3">
    <source>
        <dbReference type="Proteomes" id="UP000276215"/>
    </source>
</evidence>
<evidence type="ECO:0000256" key="1">
    <source>
        <dbReference type="SAM" id="MobiDB-lite"/>
    </source>
</evidence>
<accession>A0A3N4J265</accession>
<dbReference type="AlphaFoldDB" id="A0A3N4J265"/>
<organism evidence="2 3">
    <name type="scientific">Choiromyces venosus 120613-1</name>
    <dbReference type="NCBI Taxonomy" id="1336337"/>
    <lineage>
        <taxon>Eukaryota</taxon>
        <taxon>Fungi</taxon>
        <taxon>Dikarya</taxon>
        <taxon>Ascomycota</taxon>
        <taxon>Pezizomycotina</taxon>
        <taxon>Pezizomycetes</taxon>
        <taxon>Pezizales</taxon>
        <taxon>Tuberaceae</taxon>
        <taxon>Choiromyces</taxon>
    </lineage>
</organism>
<dbReference type="InterPro" id="IPR036388">
    <property type="entry name" value="WH-like_DNA-bd_sf"/>
</dbReference>
<sequence>MQQHKNSKRRELTEEERASVILLYKEGKTYHKIGEDIGTSRTTVGRIASGLAAPLARSESNRECMGDFQKEVSESGMEEKKNPS</sequence>
<gene>
    <name evidence="2" type="ORF">L873DRAFT_1819857</name>
</gene>
<evidence type="ECO:0000313" key="2">
    <source>
        <dbReference type="EMBL" id="RPA91168.1"/>
    </source>
</evidence>
<keyword evidence="3" id="KW-1185">Reference proteome</keyword>
<dbReference type="InterPro" id="IPR013324">
    <property type="entry name" value="RNA_pol_sigma_r3/r4-like"/>
</dbReference>
<evidence type="ECO:0008006" key="4">
    <source>
        <dbReference type="Google" id="ProtNLM"/>
    </source>
</evidence>
<protein>
    <recommendedName>
        <fullName evidence="4">Transposase IS30-like HTH domain-containing protein</fullName>
    </recommendedName>
</protein>
<proteinExistence type="predicted"/>
<feature type="compositionally biased region" description="Basic and acidic residues" evidence="1">
    <location>
        <begin position="59"/>
        <end position="84"/>
    </location>
</feature>
<dbReference type="Proteomes" id="UP000276215">
    <property type="component" value="Unassembled WGS sequence"/>
</dbReference>
<dbReference type="Pfam" id="PF13384">
    <property type="entry name" value="HTH_23"/>
    <property type="match status" value="1"/>
</dbReference>